<dbReference type="Pfam" id="PF03810">
    <property type="entry name" value="IBN_N"/>
    <property type="match status" value="1"/>
</dbReference>
<feature type="compositionally biased region" description="Acidic residues" evidence="5">
    <location>
        <begin position="927"/>
        <end position="948"/>
    </location>
</feature>
<evidence type="ECO:0000256" key="2">
    <source>
        <dbReference type="ARBA" id="ARBA00022448"/>
    </source>
</evidence>
<gene>
    <name evidence="7" type="ORF">AFUS01_LOCUS33644</name>
</gene>
<protein>
    <recommendedName>
        <fullName evidence="6">Importin N-terminal domain-containing protein</fullName>
    </recommendedName>
</protein>
<accession>A0A8J2KXM9</accession>
<dbReference type="EMBL" id="CAJVCH010529447">
    <property type="protein sequence ID" value="CAG7823426.1"/>
    <property type="molecule type" value="Genomic_DNA"/>
</dbReference>
<dbReference type="SMART" id="SM00913">
    <property type="entry name" value="IBN_N"/>
    <property type="match status" value="1"/>
</dbReference>
<proteinExistence type="predicted"/>
<dbReference type="AlphaFoldDB" id="A0A8J2KXM9"/>
<dbReference type="Proteomes" id="UP000708208">
    <property type="component" value="Unassembled WGS sequence"/>
</dbReference>
<dbReference type="GO" id="GO:0005829">
    <property type="term" value="C:cytosol"/>
    <property type="evidence" value="ECO:0007669"/>
    <property type="project" value="TreeGrafter"/>
</dbReference>
<dbReference type="GO" id="GO:0005635">
    <property type="term" value="C:nuclear envelope"/>
    <property type="evidence" value="ECO:0007669"/>
    <property type="project" value="TreeGrafter"/>
</dbReference>
<dbReference type="PANTHER" id="PTHR10997">
    <property type="entry name" value="IMPORTIN-7, 8, 11"/>
    <property type="match status" value="1"/>
</dbReference>
<feature type="domain" description="Importin N-terminal" evidence="6">
    <location>
        <begin position="51"/>
        <end position="127"/>
    </location>
</feature>
<keyword evidence="8" id="KW-1185">Reference proteome</keyword>
<evidence type="ECO:0000256" key="1">
    <source>
        <dbReference type="ARBA" id="ARBA00004123"/>
    </source>
</evidence>
<dbReference type="Pfam" id="PF25758">
    <property type="entry name" value="TPR_IPO11"/>
    <property type="match status" value="1"/>
</dbReference>
<keyword evidence="2" id="KW-0813">Transport</keyword>
<name>A0A8J2KXM9_9HEXA</name>
<evidence type="ECO:0000256" key="5">
    <source>
        <dbReference type="SAM" id="MobiDB-lite"/>
    </source>
</evidence>
<comment type="caution">
    <text evidence="7">The sequence shown here is derived from an EMBL/GenBank/DDBJ whole genome shotgun (WGS) entry which is preliminary data.</text>
</comment>
<feature type="compositionally biased region" description="Basic and acidic residues" evidence="5">
    <location>
        <begin position="949"/>
        <end position="958"/>
    </location>
</feature>
<reference evidence="7" key="1">
    <citation type="submission" date="2021-06" db="EMBL/GenBank/DDBJ databases">
        <authorList>
            <person name="Hodson N. C."/>
            <person name="Mongue J. A."/>
            <person name="Jaron S. K."/>
        </authorList>
    </citation>
    <scope>NUCLEOTIDE SEQUENCE</scope>
</reference>
<dbReference type="Pfam" id="PF25018">
    <property type="entry name" value="HEAT_IPO9_c"/>
    <property type="match status" value="1"/>
</dbReference>
<feature type="non-terminal residue" evidence="7">
    <location>
        <position position="1"/>
    </location>
</feature>
<dbReference type="PROSITE" id="PS50166">
    <property type="entry name" value="IMPORTIN_B_NT"/>
    <property type="match status" value="1"/>
</dbReference>
<organism evidence="7 8">
    <name type="scientific">Allacma fusca</name>
    <dbReference type="NCBI Taxonomy" id="39272"/>
    <lineage>
        <taxon>Eukaryota</taxon>
        <taxon>Metazoa</taxon>
        <taxon>Ecdysozoa</taxon>
        <taxon>Arthropoda</taxon>
        <taxon>Hexapoda</taxon>
        <taxon>Collembola</taxon>
        <taxon>Symphypleona</taxon>
        <taxon>Sminthuridae</taxon>
        <taxon>Allacma</taxon>
    </lineage>
</organism>
<dbReference type="PANTHER" id="PTHR10997:SF9">
    <property type="entry name" value="IMPORTIN-9"/>
    <property type="match status" value="1"/>
</dbReference>
<evidence type="ECO:0000313" key="7">
    <source>
        <dbReference type="EMBL" id="CAG7823426.1"/>
    </source>
</evidence>
<evidence type="ECO:0000259" key="6">
    <source>
        <dbReference type="PROSITE" id="PS50166"/>
    </source>
</evidence>
<dbReference type="InterPro" id="IPR058669">
    <property type="entry name" value="TPR_IPO7/11-like"/>
</dbReference>
<dbReference type="GO" id="GO:0031267">
    <property type="term" value="F:small GTPase binding"/>
    <property type="evidence" value="ECO:0007669"/>
    <property type="project" value="InterPro"/>
</dbReference>
<dbReference type="InterPro" id="IPR056840">
    <property type="entry name" value="HEAT_IPO9_central"/>
</dbReference>
<dbReference type="OrthoDB" id="431626at2759"/>
<evidence type="ECO:0000256" key="3">
    <source>
        <dbReference type="ARBA" id="ARBA00022927"/>
    </source>
</evidence>
<dbReference type="InterPro" id="IPR001494">
    <property type="entry name" value="Importin-beta_N"/>
</dbReference>
<keyword evidence="4" id="KW-0539">Nucleus</keyword>
<dbReference type="GO" id="GO:0006606">
    <property type="term" value="P:protein import into nucleus"/>
    <property type="evidence" value="ECO:0007669"/>
    <property type="project" value="TreeGrafter"/>
</dbReference>
<comment type="subcellular location">
    <subcellularLocation>
        <location evidence="1">Nucleus</location>
    </subcellularLocation>
</comment>
<keyword evidence="3" id="KW-0653">Protein transport</keyword>
<feature type="region of interest" description="Disordered" evidence="5">
    <location>
        <begin position="927"/>
        <end position="958"/>
    </location>
</feature>
<evidence type="ECO:0000313" key="8">
    <source>
        <dbReference type="Proteomes" id="UP000708208"/>
    </source>
</evidence>
<sequence length="1024" mass="113467">WKEGPRIYNEVNPHKKVTRIRMAGSNTGIKKVLLDCVEGSLNANDGIRRGAEERLKALEVTECYGTYLLEIVLESTHSPPIRLLASVLLRQYVDAHWSKLSDKFVEPETSESVKEMIKQMVPLGLLETQSKIRKSVAAVISSIAHWDWPETWPNLFDTLLTYLQDAKGIEGAMSVMTEFVKELTDVHMREVAPIMFPETLRILSDSNTYPSHIRSKGVNIFRTCLRMLVTMSELDKSVLPAHLDPYLPLFMDAFVVALTEPVSMDCDYCLKKEVVKTISSLIRQCPKRLANYLPGLLSPIWVVLTSSTEAYREILAGNADDDDDIDSDGENNGVEAIIYAIFDLVQNLISSSSKTLIKNYLADLIYYTIFYMQLPQEKVAEWISHPSTFANDEDEEAATYTLRVSAQDLLTVTYDGFKAESVSALGQAVNRHLSVGVPDWRIQEACLFAVCTLGTSIAETSDNRKEERFDIHGFVQNIVIPGLSSSDILLVGRCIVLGSHFSTVIDPTLTQDFVRATAECLQPGRTVILRILAVKAMSTYVRLSRENDVIKKTLLEVLTGAVDSLIQFVTVEGNTSVLGLVLECLVMILVLDEELTASVGQKVTTLAIACFVKYNGDPIIAPLVEEVVRVLCKNQRCVMILQERFVPTIASVLSNSTSESIAGPHGVALDLLTVIVRASPLPLSPVLMNAAFPAVIDCVTKTDDNTVLQNGGECLRAFIALAPEQVVSYCDPKGISGLGYVVQIACRLLDPSVSEFTAALVGKLVTTLITNTGDMLGDQLELLLRAVLSKLQSAETLSVIQNLCMVYAHLFNTQMTATLNFLESFPGPTGKSALHFVMTEWVSRQHMFFGHFDRKVCAIALSKLLHLGLNDSRLAEIEVKGEEIYDKGPNQVQTRSKKGCANWTVISLPIKIFKLLVNELAYCTSNDDFEDDPGDELDDEEINDEDSESEKNDGDRDSFGDLFYFGGNTLEDQDIVSDPMYAVNLEDYLKEFLLGLSQQPCYPQFVPHINAQEKKVLTGYGISC</sequence>
<evidence type="ECO:0000256" key="4">
    <source>
        <dbReference type="ARBA" id="ARBA00023242"/>
    </source>
</evidence>